<dbReference type="InterPro" id="IPR023213">
    <property type="entry name" value="CAT-like_dom_sf"/>
</dbReference>
<keyword evidence="3 5" id="KW-0012">Acyltransferase</keyword>
<evidence type="ECO:0000256" key="3">
    <source>
        <dbReference type="ARBA" id="ARBA00023315"/>
    </source>
</evidence>
<dbReference type="GeneID" id="7202808"/>
<dbReference type="GO" id="GO:0004092">
    <property type="term" value="F:carnitine O-acetyltransferase activity"/>
    <property type="evidence" value="ECO:0007669"/>
    <property type="project" value="TreeGrafter"/>
</dbReference>
<dbReference type="Gene3D" id="3.30.559.70">
    <property type="entry name" value="Choline/Carnitine o-acyltransferase, domain 2"/>
    <property type="match status" value="1"/>
</dbReference>
<dbReference type="HOGENOM" id="CLU_013513_4_0_1"/>
<evidence type="ECO:0000259" key="6">
    <source>
        <dbReference type="Pfam" id="PF00755"/>
    </source>
</evidence>
<gene>
    <name evidence="7" type="ORF">PHATRDRAFT_859</name>
</gene>
<dbReference type="InterPro" id="IPR042231">
    <property type="entry name" value="Cho/carn_acyl_trans_2"/>
</dbReference>
<dbReference type="AlphaFoldDB" id="B7G476"/>
<dbReference type="Proteomes" id="UP000000759">
    <property type="component" value="Chromosome 14"/>
</dbReference>
<dbReference type="GO" id="GO:0009437">
    <property type="term" value="P:carnitine metabolic process"/>
    <property type="evidence" value="ECO:0007669"/>
    <property type="project" value="TreeGrafter"/>
</dbReference>
<sequence length="624" mass="69706">QPNLPRLPIPSLEETITKFPSYVAALQTPEQQTETRRLCDDFLQGVGPKLQQALLEYEQEGIEHGTRGSYIEEFWNESYLAPDESVVLNLNPFFVLEQSPDPKIAKDQLRRAASLTFASVKLASLLRHETLTPDIFRGKPLCMDQFKVLFGSARQPGGKQVCDQVTVYNDSTHVVVLCQKQFYYFPALWPESGHVAVDEADILDILTAIRLHAAKTDPEEASKTALGVLTSLPRSEWSTVRDELCLDPVNCAALHLIDSALFVLVLDDFTSSSDHALAGNMLHGTNVLPDTIDGYQEGSCLNRWYDKLQLIVCKDGSAGVNFEHSVIDGHTALRFVSDVFAETVVIFAESITALIYGKGRVPHVVEAQVERAANTTDVHGRPLLDVFPKKLLFNLSTFALERIHYAETALCDQIWSCDTHVLESQTYGKSLIVANKLSPDSFVQMSIHLAYYEMYGRLVCGYEPVLTKSYFHGRTEAVRSATPQVKKLCELWTDKAASPAQRLEALREATQEHSRLVKEAAQGKGVDRHLFALRSLAAHQNLPIPEFFHSEAWRLLNHTILSTSNCGNPALKLFGFGPVVHDGFGIGYIIKDNGISYSINSKHRQTARYVRTLEGVLHKLRLLF</sequence>
<keyword evidence="8" id="KW-1185">Reference proteome</keyword>
<dbReference type="RefSeq" id="XP_002181865.1">
    <property type="nucleotide sequence ID" value="XM_002181829.1"/>
</dbReference>
<dbReference type="FunFam" id="3.30.559.10:FF:000019">
    <property type="entry name" value="Carnitine acetyl transferase"/>
    <property type="match status" value="1"/>
</dbReference>
<dbReference type="OrthoDB" id="240216at2759"/>
<dbReference type="KEGG" id="pti:PHATRDRAFT_859"/>
<protein>
    <recommendedName>
        <fullName evidence="6">Choline/carnitine acyltransferase domain-containing protein</fullName>
    </recommendedName>
</protein>
<dbReference type="GO" id="GO:0005739">
    <property type="term" value="C:mitochondrion"/>
    <property type="evidence" value="ECO:0007669"/>
    <property type="project" value="TreeGrafter"/>
</dbReference>
<dbReference type="PANTHER" id="PTHR22589">
    <property type="entry name" value="CARNITINE O-ACYLTRANSFERASE"/>
    <property type="match status" value="1"/>
</dbReference>
<keyword evidence="2 5" id="KW-0808">Transferase</keyword>
<evidence type="ECO:0000256" key="4">
    <source>
        <dbReference type="PIRSR" id="PIRSR600542-1"/>
    </source>
</evidence>
<dbReference type="InParanoid" id="B7G476"/>
<dbReference type="InterPro" id="IPR000542">
    <property type="entry name" value="Carn_acyl_trans"/>
</dbReference>
<dbReference type="InterPro" id="IPR039551">
    <property type="entry name" value="Cho/carn_acyl_trans"/>
</dbReference>
<evidence type="ECO:0000256" key="5">
    <source>
        <dbReference type="RuleBase" id="RU003801"/>
    </source>
</evidence>
<feature type="non-terminal residue" evidence="7">
    <location>
        <position position="1"/>
    </location>
</feature>
<dbReference type="EMBL" id="CM000616">
    <property type="protein sequence ID" value="EEC46405.1"/>
    <property type="molecule type" value="Genomic_DNA"/>
</dbReference>
<reference evidence="8" key="2">
    <citation type="submission" date="2008-08" db="EMBL/GenBank/DDBJ databases">
        <authorList>
            <consortium name="Diatom Consortium"/>
            <person name="Grigoriev I."/>
            <person name="Grimwood J."/>
            <person name="Kuo A."/>
            <person name="Otillar R.P."/>
            <person name="Salamov A."/>
            <person name="Detter J.C."/>
            <person name="Lindquist E."/>
            <person name="Shapiro H."/>
            <person name="Lucas S."/>
            <person name="Glavina del Rio T."/>
            <person name="Pitluck S."/>
            <person name="Rokhsar D."/>
            <person name="Bowler C."/>
        </authorList>
    </citation>
    <scope>GENOME REANNOTATION</scope>
    <source>
        <strain evidence="8">CCAP 1055/1</strain>
    </source>
</reference>
<dbReference type="Pfam" id="PF00755">
    <property type="entry name" value="Carn_acyltransf"/>
    <property type="match status" value="1"/>
</dbReference>
<proteinExistence type="inferred from homology"/>
<accession>B7G476</accession>
<name>B7G476_PHATC</name>
<dbReference type="PaxDb" id="2850-Phatr859"/>
<dbReference type="PROSITE" id="PS00440">
    <property type="entry name" value="ACYLTRANSF_C_2"/>
    <property type="match status" value="1"/>
</dbReference>
<feature type="active site" description="Proton acceptor" evidence="4">
    <location>
        <position position="324"/>
    </location>
</feature>
<feature type="non-terminal residue" evidence="7">
    <location>
        <position position="624"/>
    </location>
</feature>
<dbReference type="SUPFAM" id="SSF52777">
    <property type="entry name" value="CoA-dependent acyltransferases"/>
    <property type="match status" value="2"/>
</dbReference>
<organism evidence="7 8">
    <name type="scientific">Phaeodactylum tricornutum (strain CCAP 1055/1)</name>
    <dbReference type="NCBI Taxonomy" id="556484"/>
    <lineage>
        <taxon>Eukaryota</taxon>
        <taxon>Sar</taxon>
        <taxon>Stramenopiles</taxon>
        <taxon>Ochrophyta</taxon>
        <taxon>Bacillariophyta</taxon>
        <taxon>Bacillariophyceae</taxon>
        <taxon>Bacillariophycidae</taxon>
        <taxon>Naviculales</taxon>
        <taxon>Phaeodactylaceae</taxon>
        <taxon>Phaeodactylum</taxon>
    </lineage>
</organism>
<evidence type="ECO:0000313" key="8">
    <source>
        <dbReference type="Proteomes" id="UP000000759"/>
    </source>
</evidence>
<dbReference type="Gene3D" id="3.30.559.10">
    <property type="entry name" value="Chloramphenicol acetyltransferase-like domain"/>
    <property type="match status" value="1"/>
</dbReference>
<evidence type="ECO:0000256" key="1">
    <source>
        <dbReference type="ARBA" id="ARBA00005232"/>
    </source>
</evidence>
<dbReference type="PANTHER" id="PTHR22589:SF29">
    <property type="entry name" value="MITOCHONDRIAL CARNITINE O-ACETYLTRANSFERASE-RELATED"/>
    <property type="match status" value="1"/>
</dbReference>
<dbReference type="eggNOG" id="KOG3719">
    <property type="taxonomic scope" value="Eukaryota"/>
</dbReference>
<evidence type="ECO:0000256" key="2">
    <source>
        <dbReference type="ARBA" id="ARBA00022679"/>
    </source>
</evidence>
<feature type="domain" description="Choline/carnitine acyltransferase" evidence="6">
    <location>
        <begin position="7"/>
        <end position="614"/>
    </location>
</feature>
<comment type="similarity">
    <text evidence="1 5">Belongs to the carnitine/choline acetyltransferase family.</text>
</comment>
<evidence type="ECO:0000313" key="7">
    <source>
        <dbReference type="EMBL" id="EEC46405.1"/>
    </source>
</evidence>
<dbReference type="STRING" id="556484.B7G476"/>
<reference evidence="7 8" key="1">
    <citation type="journal article" date="2008" name="Nature">
        <title>The Phaeodactylum genome reveals the evolutionary history of diatom genomes.</title>
        <authorList>
            <person name="Bowler C."/>
            <person name="Allen A.E."/>
            <person name="Badger J.H."/>
            <person name="Grimwood J."/>
            <person name="Jabbari K."/>
            <person name="Kuo A."/>
            <person name="Maheswari U."/>
            <person name="Martens C."/>
            <person name="Maumus F."/>
            <person name="Otillar R.P."/>
            <person name="Rayko E."/>
            <person name="Salamov A."/>
            <person name="Vandepoele K."/>
            <person name="Beszteri B."/>
            <person name="Gruber A."/>
            <person name="Heijde M."/>
            <person name="Katinka M."/>
            <person name="Mock T."/>
            <person name="Valentin K."/>
            <person name="Verret F."/>
            <person name="Berges J.A."/>
            <person name="Brownlee C."/>
            <person name="Cadoret J.P."/>
            <person name="Chiovitti A."/>
            <person name="Choi C.J."/>
            <person name="Coesel S."/>
            <person name="De Martino A."/>
            <person name="Detter J.C."/>
            <person name="Durkin C."/>
            <person name="Falciatore A."/>
            <person name="Fournet J."/>
            <person name="Haruta M."/>
            <person name="Huysman M.J."/>
            <person name="Jenkins B.D."/>
            <person name="Jiroutova K."/>
            <person name="Jorgensen R.E."/>
            <person name="Joubert Y."/>
            <person name="Kaplan A."/>
            <person name="Kroger N."/>
            <person name="Kroth P.G."/>
            <person name="La Roche J."/>
            <person name="Lindquist E."/>
            <person name="Lommer M."/>
            <person name="Martin-Jezequel V."/>
            <person name="Lopez P.J."/>
            <person name="Lucas S."/>
            <person name="Mangogna M."/>
            <person name="McGinnis K."/>
            <person name="Medlin L.K."/>
            <person name="Montsant A."/>
            <person name="Oudot-Le Secq M.P."/>
            <person name="Napoli C."/>
            <person name="Obornik M."/>
            <person name="Parker M.S."/>
            <person name="Petit J.L."/>
            <person name="Porcel B.M."/>
            <person name="Poulsen N."/>
            <person name="Robison M."/>
            <person name="Rychlewski L."/>
            <person name="Rynearson T.A."/>
            <person name="Schmutz J."/>
            <person name="Shapiro H."/>
            <person name="Siaut M."/>
            <person name="Stanley M."/>
            <person name="Sussman M.R."/>
            <person name="Taylor A.R."/>
            <person name="Vardi A."/>
            <person name="von Dassow P."/>
            <person name="Vyverman W."/>
            <person name="Willis A."/>
            <person name="Wyrwicz L.S."/>
            <person name="Rokhsar D.S."/>
            <person name="Weissenbach J."/>
            <person name="Armbrust E.V."/>
            <person name="Green B.R."/>
            <person name="Van de Peer Y."/>
            <person name="Grigoriev I.V."/>
        </authorList>
    </citation>
    <scope>NUCLEOTIDE SEQUENCE [LARGE SCALE GENOMIC DNA]</scope>
    <source>
        <strain evidence="7 8">CCAP 1055/1</strain>
    </source>
</reference>